<protein>
    <recommendedName>
        <fullName evidence="4">JmjC domain-containing protein</fullName>
    </recommendedName>
</protein>
<dbReference type="EMBL" id="CAXAMN010001436">
    <property type="protein sequence ID" value="CAK8994368.1"/>
    <property type="molecule type" value="Genomic_DNA"/>
</dbReference>
<dbReference type="Proteomes" id="UP001642484">
    <property type="component" value="Unassembled WGS sequence"/>
</dbReference>
<name>A0ABP0HVM9_9DINO</name>
<dbReference type="EMBL" id="CAXAMN010001425">
    <property type="protein sequence ID" value="CAK8994270.1"/>
    <property type="molecule type" value="Genomic_DNA"/>
</dbReference>
<evidence type="ECO:0000313" key="2">
    <source>
        <dbReference type="EMBL" id="CAK8994368.1"/>
    </source>
</evidence>
<organism evidence="1 3">
    <name type="scientific">Durusdinium trenchii</name>
    <dbReference type="NCBI Taxonomy" id="1381693"/>
    <lineage>
        <taxon>Eukaryota</taxon>
        <taxon>Sar</taxon>
        <taxon>Alveolata</taxon>
        <taxon>Dinophyceae</taxon>
        <taxon>Suessiales</taxon>
        <taxon>Symbiodiniaceae</taxon>
        <taxon>Durusdinium</taxon>
    </lineage>
</organism>
<proteinExistence type="predicted"/>
<evidence type="ECO:0000313" key="1">
    <source>
        <dbReference type="EMBL" id="CAK8994270.1"/>
    </source>
</evidence>
<gene>
    <name evidence="1" type="ORF">CCMP2556_LOCUS3579</name>
    <name evidence="2" type="ORF">CCMP2556_LOCUS3610</name>
</gene>
<sequence length="269" mass="30517">MFNATLEDIRELHPDTINETILYGTFGGGGLCRMFLLGRVSNWYPVIGRTLLFSALRLGMMGLQQAICGLKPLPYWMANPEARVRLSTANINLKRLPNLDEGLNVPEKLGLGSEVAGMLGLLWMGMVDRPIARQSFHTDVQDNILMELVSTTEVTVVPRQVFWGKSEMSQVSGQYYNVSLKPGEGIVIPSNFLHTVHHLHIDRLGVNYFFEPKFGAMQWANSIGNFYAENAKDNKEHLAMRALWFKSANVVWERYQRGISFHGWKMEIL</sequence>
<evidence type="ECO:0000313" key="3">
    <source>
        <dbReference type="Proteomes" id="UP001642484"/>
    </source>
</evidence>
<comment type="caution">
    <text evidence="1">The sequence shown here is derived from an EMBL/GenBank/DDBJ whole genome shotgun (WGS) entry which is preliminary data.</text>
</comment>
<dbReference type="SUPFAM" id="SSF51197">
    <property type="entry name" value="Clavaminate synthase-like"/>
    <property type="match status" value="1"/>
</dbReference>
<keyword evidence="3" id="KW-1185">Reference proteome</keyword>
<evidence type="ECO:0008006" key="4">
    <source>
        <dbReference type="Google" id="ProtNLM"/>
    </source>
</evidence>
<accession>A0ABP0HVM9</accession>
<reference evidence="1 3" key="1">
    <citation type="submission" date="2024-02" db="EMBL/GenBank/DDBJ databases">
        <authorList>
            <person name="Chen Y."/>
            <person name="Shah S."/>
            <person name="Dougan E. K."/>
            <person name="Thang M."/>
            <person name="Chan C."/>
        </authorList>
    </citation>
    <scope>NUCLEOTIDE SEQUENCE [LARGE SCALE GENOMIC DNA]</scope>
</reference>
<dbReference type="Gene3D" id="2.60.120.650">
    <property type="entry name" value="Cupin"/>
    <property type="match status" value="1"/>
</dbReference>